<evidence type="ECO:0000313" key="1">
    <source>
        <dbReference type="EMBL" id="EDY31537.1"/>
    </source>
</evidence>
<proteinExistence type="predicted"/>
<dbReference type="HOGENOM" id="CLU_2182028_0_0_9"/>
<dbReference type="Proteomes" id="UP000003254">
    <property type="component" value="Unassembled WGS sequence"/>
</dbReference>
<reference evidence="1 2" key="2">
    <citation type="submission" date="2008-08" db="EMBL/GenBank/DDBJ databases">
        <authorList>
            <person name="Fulton L."/>
            <person name="Clifton S."/>
            <person name="Fulton B."/>
            <person name="Xu J."/>
            <person name="Minx P."/>
            <person name="Pepin K.H."/>
            <person name="Johnson M."/>
            <person name="Bhonagiri V."/>
            <person name="Nash W.E."/>
            <person name="Mardis E.R."/>
            <person name="Wilson R.K."/>
        </authorList>
    </citation>
    <scope>NUCLEOTIDE SEQUENCE [LARGE SCALE GENOMIC DNA]</scope>
    <source>
        <strain evidence="1 2">ATCC 29176</strain>
    </source>
</reference>
<gene>
    <name evidence="1" type="ORF">RUMLAC_02738</name>
</gene>
<dbReference type="EMBL" id="ABOU02000055">
    <property type="protein sequence ID" value="EDY31537.1"/>
    <property type="molecule type" value="Genomic_DNA"/>
</dbReference>
<protein>
    <submittedName>
        <fullName evidence="1">Uncharacterized protein</fullName>
    </submittedName>
</protein>
<dbReference type="AlphaFoldDB" id="B5CTB5"/>
<accession>B5CTB5</accession>
<reference evidence="1 2" key="1">
    <citation type="submission" date="2008-08" db="EMBL/GenBank/DDBJ databases">
        <title>Draft genome sequence of Ruminococcus lactaris ATCC 29176.</title>
        <authorList>
            <person name="Sudarsanam P."/>
            <person name="Ley R."/>
            <person name="Guruge J."/>
            <person name="Turnbaugh P.J."/>
            <person name="Mahowald M."/>
            <person name="Liep D."/>
            <person name="Gordon J."/>
        </authorList>
    </citation>
    <scope>NUCLEOTIDE SEQUENCE [LARGE SCALE GENOMIC DNA]</scope>
    <source>
        <strain evidence="1 2">ATCC 29176</strain>
    </source>
</reference>
<sequence length="109" mass="12188">MDQDRADLIADVGNLSFFIVKGYDLGNIIFKKAFINIKMKIVAEIQIICKLILIAGKKTFQVRPKHHFVGIKQIAEMSPVLVGSGIGQQRTGHEIIFGSNHIGKMRVIR</sequence>
<evidence type="ECO:0000313" key="2">
    <source>
        <dbReference type="Proteomes" id="UP000003254"/>
    </source>
</evidence>
<name>B5CTB5_9FIRM</name>
<comment type="caution">
    <text evidence="1">The sequence shown here is derived from an EMBL/GenBank/DDBJ whole genome shotgun (WGS) entry which is preliminary data.</text>
</comment>
<organism evidence="1 2">
    <name type="scientific">[Ruminococcus] lactaris ATCC 29176</name>
    <dbReference type="NCBI Taxonomy" id="471875"/>
    <lineage>
        <taxon>Bacteria</taxon>
        <taxon>Bacillati</taxon>
        <taxon>Bacillota</taxon>
        <taxon>Clostridia</taxon>
        <taxon>Lachnospirales</taxon>
        <taxon>Lachnospiraceae</taxon>
        <taxon>Mediterraneibacter</taxon>
    </lineage>
</organism>
<keyword evidence="2" id="KW-1185">Reference proteome</keyword>